<keyword evidence="2" id="KW-0472">Membrane</keyword>
<dbReference type="EMBL" id="CYHE01000030">
    <property type="protein sequence ID" value="CUB01145.1"/>
    <property type="molecule type" value="Genomic_DNA"/>
</dbReference>
<sequence>MISYLVDAVLLIALAITSFKMVTMYRELRRLGSYHEDYQRIFDQTALALDGIEVSVKELNVRGAQVLNALGARMDDARELIAEIDALTREAKRQQAVLKSELKQLSTEVAMRAKAGHMAPPASDMVSTVVETALRNAASPASEPHAPAAPTEMKVHRLDDLATGPFRSVSIHRKDDLT</sequence>
<keyword evidence="2" id="KW-0812">Transmembrane</keyword>
<evidence type="ECO:0000313" key="3">
    <source>
        <dbReference type="EMBL" id="CUB01145.1"/>
    </source>
</evidence>
<organism evidence="3 4">
    <name type="scientific">Pannonibacter indicus</name>
    <dbReference type="NCBI Taxonomy" id="466044"/>
    <lineage>
        <taxon>Bacteria</taxon>
        <taxon>Pseudomonadati</taxon>
        <taxon>Pseudomonadota</taxon>
        <taxon>Alphaproteobacteria</taxon>
        <taxon>Hyphomicrobiales</taxon>
        <taxon>Stappiaceae</taxon>
        <taxon>Pannonibacter</taxon>
    </lineage>
</organism>
<dbReference type="AlphaFoldDB" id="A0A0K6IDE9"/>
<feature type="transmembrane region" description="Helical" evidence="2">
    <location>
        <begin position="6"/>
        <end position="25"/>
    </location>
</feature>
<name>A0A0K6IDE9_9HYPH</name>
<dbReference type="RefSeq" id="WP_055457262.1">
    <property type="nucleotide sequence ID" value="NZ_CYHE01000030.1"/>
</dbReference>
<keyword evidence="2" id="KW-1133">Transmembrane helix</keyword>
<evidence type="ECO:0000256" key="1">
    <source>
        <dbReference type="SAM" id="Coils"/>
    </source>
</evidence>
<proteinExistence type="predicted"/>
<feature type="coiled-coil region" evidence="1">
    <location>
        <begin position="74"/>
        <end position="108"/>
    </location>
</feature>
<reference evidence="4" key="1">
    <citation type="submission" date="2015-08" db="EMBL/GenBank/DDBJ databases">
        <authorList>
            <person name="Varghese N."/>
        </authorList>
    </citation>
    <scope>NUCLEOTIDE SEQUENCE [LARGE SCALE GENOMIC DNA]</scope>
    <source>
        <strain evidence="4">DSM 23407</strain>
    </source>
</reference>
<dbReference type="OrthoDB" id="7906780at2"/>
<gene>
    <name evidence="3" type="ORF">Ga0061067_13011</name>
</gene>
<evidence type="ECO:0000313" key="4">
    <source>
        <dbReference type="Proteomes" id="UP000183900"/>
    </source>
</evidence>
<keyword evidence="1" id="KW-0175">Coiled coil</keyword>
<keyword evidence="4" id="KW-1185">Reference proteome</keyword>
<evidence type="ECO:0000256" key="2">
    <source>
        <dbReference type="SAM" id="Phobius"/>
    </source>
</evidence>
<accession>A0A0K6IDE9</accession>
<protein>
    <submittedName>
        <fullName evidence="3">Uncharacterized protein</fullName>
    </submittedName>
</protein>
<dbReference type="Proteomes" id="UP000183900">
    <property type="component" value="Unassembled WGS sequence"/>
</dbReference>